<dbReference type="Proteomes" id="UP000823872">
    <property type="component" value="Chromosome D4"/>
</dbReference>
<dbReference type="Ensembl" id="ENSFCTT00005088448.1">
    <property type="protein sequence ID" value="ENSFCTP00005059644.1"/>
    <property type="gene ID" value="ENSFCTG00005031896.1"/>
</dbReference>
<gene>
    <name evidence="1" type="primary">LCN8</name>
</gene>
<evidence type="ECO:0000313" key="1">
    <source>
        <dbReference type="Ensembl" id="ENSFCTP00005059644.1"/>
    </source>
</evidence>
<protein>
    <submittedName>
        <fullName evidence="1">Uncharacterized protein</fullName>
    </submittedName>
</protein>
<evidence type="ECO:0000313" key="2">
    <source>
        <dbReference type="Proteomes" id="UP000823872"/>
    </source>
</evidence>
<accession>A0ABI8AK36</accession>
<sequence length="217" mass="23464">MFWGDPAFPGKNRCPVVTVTTPSPCTPALLGLAVSCAVPHAVPCAPPHAPDPPILSAQTGSSFKAWVPPALCLVLLEGLVLGRDRMESDLAQPGARGLSSPRPPGHREIHVIDTDYEQDAIQRVSLHWQGQDFHMLKYFSKRTPWWGPASLPCPGVGPAQPPGVPTARSLEDEYGPGFWRFRELTADVGLYLVAWHGRCAKLLKEVSLAPRCAEPPG</sequence>
<dbReference type="GeneID" id="123381793"/>
<reference evidence="1" key="3">
    <citation type="submission" date="2025-09" db="UniProtKB">
        <authorList>
            <consortium name="Ensembl"/>
        </authorList>
    </citation>
    <scope>IDENTIFICATION</scope>
    <source>
        <strain evidence="1">breed Abyssinian</strain>
    </source>
</reference>
<dbReference type="InterPro" id="IPR012674">
    <property type="entry name" value="Calycin"/>
</dbReference>
<reference evidence="1" key="2">
    <citation type="submission" date="2025-08" db="UniProtKB">
        <authorList>
            <consortium name="Ensembl"/>
        </authorList>
    </citation>
    <scope>IDENTIFICATION</scope>
    <source>
        <strain evidence="1">breed Abyssinian</strain>
    </source>
</reference>
<dbReference type="RefSeq" id="XP_044899841.1">
    <property type="nucleotide sequence ID" value="XM_045043906.1"/>
</dbReference>
<dbReference type="Gene3D" id="2.40.128.20">
    <property type="match status" value="1"/>
</dbReference>
<reference evidence="1 2" key="1">
    <citation type="submission" date="2021-02" db="EMBL/GenBank/DDBJ databases">
        <title>Safari Cat Assemblies.</title>
        <authorList>
            <person name="Bredemeyer K.R."/>
            <person name="Murphy W.J."/>
        </authorList>
    </citation>
    <scope>NUCLEOTIDE SEQUENCE [LARGE SCALE GENOMIC DNA]</scope>
</reference>
<keyword evidence="2" id="KW-1185">Reference proteome</keyword>
<name>A0ABI8AK36_FELCA</name>
<proteinExistence type="predicted"/>
<dbReference type="GeneTree" id="ENSGT00940000167049"/>
<organism evidence="1 2">
    <name type="scientific">Felis catus</name>
    <name type="common">Cat</name>
    <name type="synonym">Felis silvestris catus</name>
    <dbReference type="NCBI Taxonomy" id="9685"/>
    <lineage>
        <taxon>Eukaryota</taxon>
        <taxon>Metazoa</taxon>
        <taxon>Chordata</taxon>
        <taxon>Craniata</taxon>
        <taxon>Vertebrata</taxon>
        <taxon>Euteleostomi</taxon>
        <taxon>Mammalia</taxon>
        <taxon>Eutheria</taxon>
        <taxon>Laurasiatheria</taxon>
        <taxon>Carnivora</taxon>
        <taxon>Feliformia</taxon>
        <taxon>Felidae</taxon>
        <taxon>Felinae</taxon>
        <taxon>Felis</taxon>
    </lineage>
</organism>